<dbReference type="SMART" id="SM00028">
    <property type="entry name" value="TPR"/>
    <property type="match status" value="3"/>
</dbReference>
<dbReference type="PANTHER" id="PTHR46233:SF3">
    <property type="entry name" value="HYDROXYACYLGLUTATHIONE HYDROLASE GLOC"/>
    <property type="match status" value="1"/>
</dbReference>
<evidence type="ECO:0000256" key="6">
    <source>
        <dbReference type="ARBA" id="ARBA00022833"/>
    </source>
</evidence>
<dbReference type="STRING" id="246404.A0A507DL51"/>
<protein>
    <recommendedName>
        <fullName evidence="9">Metallo-beta-lactamase domain-containing protein</fullName>
    </recommendedName>
</protein>
<keyword evidence="5 7" id="KW-0802">TPR repeat</keyword>
<reference evidence="10 11" key="1">
    <citation type="journal article" date="2019" name="Sci. Rep.">
        <title>Comparative genomics of chytrid fungi reveal insights into the obligate biotrophic and pathogenic lifestyle of Synchytrium endobioticum.</title>
        <authorList>
            <person name="van de Vossenberg B.T.L.H."/>
            <person name="Warris S."/>
            <person name="Nguyen H.D.T."/>
            <person name="van Gent-Pelzer M.P.E."/>
            <person name="Joly D.L."/>
            <person name="van de Geest H.C."/>
            <person name="Bonants P.J.M."/>
            <person name="Smith D.S."/>
            <person name="Levesque C.A."/>
            <person name="van der Lee T.A.J."/>
        </authorList>
    </citation>
    <scope>NUCLEOTIDE SEQUENCE [LARGE SCALE GENOMIC DNA]</scope>
    <source>
        <strain evidence="10 11">CBS 675.73</strain>
    </source>
</reference>
<dbReference type="Gene3D" id="3.60.15.10">
    <property type="entry name" value="Ribonuclease Z/Hydroxyacylglutathione hydrolase-like"/>
    <property type="match status" value="1"/>
</dbReference>
<dbReference type="PROSITE" id="PS50005">
    <property type="entry name" value="TPR"/>
    <property type="match status" value="1"/>
</dbReference>
<evidence type="ECO:0000256" key="3">
    <source>
        <dbReference type="ARBA" id="ARBA00022737"/>
    </source>
</evidence>
<feature type="region of interest" description="Disordered" evidence="8">
    <location>
        <begin position="483"/>
        <end position="507"/>
    </location>
</feature>
<keyword evidence="4" id="KW-0378">Hydrolase</keyword>
<feature type="region of interest" description="Disordered" evidence="8">
    <location>
        <begin position="55"/>
        <end position="98"/>
    </location>
</feature>
<organism evidence="10 11">
    <name type="scientific">Chytriomyces confervae</name>
    <dbReference type="NCBI Taxonomy" id="246404"/>
    <lineage>
        <taxon>Eukaryota</taxon>
        <taxon>Fungi</taxon>
        <taxon>Fungi incertae sedis</taxon>
        <taxon>Chytridiomycota</taxon>
        <taxon>Chytridiomycota incertae sedis</taxon>
        <taxon>Chytridiomycetes</taxon>
        <taxon>Chytridiales</taxon>
        <taxon>Chytriomycetaceae</taxon>
        <taxon>Chytriomyces</taxon>
    </lineage>
</organism>
<dbReference type="InterPro" id="IPR019734">
    <property type="entry name" value="TPR_rpt"/>
</dbReference>
<evidence type="ECO:0000256" key="5">
    <source>
        <dbReference type="ARBA" id="ARBA00022803"/>
    </source>
</evidence>
<dbReference type="AlphaFoldDB" id="A0A507DL51"/>
<keyword evidence="2" id="KW-0479">Metal-binding</keyword>
<evidence type="ECO:0000259" key="9">
    <source>
        <dbReference type="SMART" id="SM00849"/>
    </source>
</evidence>
<evidence type="ECO:0000313" key="10">
    <source>
        <dbReference type="EMBL" id="TPX52382.1"/>
    </source>
</evidence>
<feature type="repeat" description="TPR" evidence="7">
    <location>
        <begin position="173"/>
        <end position="206"/>
    </location>
</feature>
<dbReference type="InterPro" id="IPR036866">
    <property type="entry name" value="RibonucZ/Hydroxyglut_hydro"/>
</dbReference>
<comment type="caution">
    <text evidence="10">The sequence shown here is derived from an EMBL/GenBank/DDBJ whole genome shotgun (WGS) entry which is preliminary data.</text>
</comment>
<evidence type="ECO:0000256" key="1">
    <source>
        <dbReference type="ARBA" id="ARBA00001947"/>
    </source>
</evidence>
<dbReference type="GO" id="GO:0016787">
    <property type="term" value="F:hydrolase activity"/>
    <property type="evidence" value="ECO:0007669"/>
    <property type="project" value="UniProtKB-KW"/>
</dbReference>
<evidence type="ECO:0000256" key="2">
    <source>
        <dbReference type="ARBA" id="ARBA00022723"/>
    </source>
</evidence>
<dbReference type="InterPro" id="IPR051453">
    <property type="entry name" value="MBL_Glyoxalase_II"/>
</dbReference>
<dbReference type="InterPro" id="IPR001279">
    <property type="entry name" value="Metallo-B-lactamas"/>
</dbReference>
<accession>A0A507DL51</accession>
<evidence type="ECO:0000256" key="8">
    <source>
        <dbReference type="SAM" id="MobiDB-lite"/>
    </source>
</evidence>
<dbReference type="EMBL" id="QEAP01001042">
    <property type="protein sequence ID" value="TPX52382.1"/>
    <property type="molecule type" value="Genomic_DNA"/>
</dbReference>
<proteinExistence type="predicted"/>
<dbReference type="PANTHER" id="PTHR46233">
    <property type="entry name" value="HYDROXYACYLGLUTATHIONE HYDROLASE GLOC"/>
    <property type="match status" value="1"/>
</dbReference>
<keyword evidence="3" id="KW-0677">Repeat</keyword>
<keyword evidence="6" id="KW-0862">Zinc</keyword>
<evidence type="ECO:0000256" key="7">
    <source>
        <dbReference type="PROSITE-ProRule" id="PRU00339"/>
    </source>
</evidence>
<feature type="compositionally biased region" description="Basic and acidic residues" evidence="8">
    <location>
        <begin position="498"/>
        <end position="507"/>
    </location>
</feature>
<dbReference type="OrthoDB" id="515692at2759"/>
<feature type="domain" description="Metallo-beta-lactamase" evidence="9">
    <location>
        <begin position="261"/>
        <end position="454"/>
    </location>
</feature>
<dbReference type="Pfam" id="PF07719">
    <property type="entry name" value="TPR_2"/>
    <property type="match status" value="1"/>
</dbReference>
<dbReference type="SUPFAM" id="SSF56281">
    <property type="entry name" value="Metallo-hydrolase/oxidoreductase"/>
    <property type="match status" value="1"/>
</dbReference>
<dbReference type="Proteomes" id="UP000320333">
    <property type="component" value="Unassembled WGS sequence"/>
</dbReference>
<dbReference type="InterPro" id="IPR011990">
    <property type="entry name" value="TPR-like_helical_dom_sf"/>
</dbReference>
<sequence>MHLRPSASLLEATALKERGNSAIKKGNPTLALGEYSKGLALFVLEQEPVPSQSWLSSLGLTASPSPPPQKRRVSLGSGQPPPTSQMSKDPALNRRSVPDGTTVKLSFKDLIEHDQTVVAMQEQNGNKESNISKDLELGTTLLSNRALAHTALRNYDLAAADASQVILLRPGWVKGYFRRAEAYLRQRKFSDALSDFEASLQREPTNQTIIERIARVRIHLEDLKNNLVCHQLSISRGDLCSTKSFLTPVQNMIFDFAMQMRNFVYIVGNAETRDVAVVDPCWDIDGIIKFCASEKLNIIAAIITHYHIDHVGGIPPPPYDKYGVRVDGLAKLMKKIPSLQVYINPKDIPGVCQANPEISAQKFIPTSDMQSIVFAGKSNSNPRKDVTFQFLHTPGHTPGSQCVLVNQTRLLSGDTLFIRSCGRCDFSDSSPRLLGASLERLSRLRDDVVVLPGHDYGGEFTTIRNEKVNGLLGGERRDAFLARQMAAHPESSDVSNEGQDRRGKSSL</sequence>
<dbReference type="SUPFAM" id="SSF48452">
    <property type="entry name" value="TPR-like"/>
    <property type="match status" value="1"/>
</dbReference>
<gene>
    <name evidence="10" type="ORF">CcCBS67573_g09880</name>
</gene>
<name>A0A507DL51_9FUNG</name>
<dbReference type="Gene3D" id="1.25.40.10">
    <property type="entry name" value="Tetratricopeptide repeat domain"/>
    <property type="match status" value="1"/>
</dbReference>
<comment type="cofactor">
    <cofactor evidence="1">
        <name>Zn(2+)</name>
        <dbReference type="ChEBI" id="CHEBI:29105"/>
    </cofactor>
</comment>
<dbReference type="SMART" id="SM00849">
    <property type="entry name" value="Lactamase_B"/>
    <property type="match status" value="1"/>
</dbReference>
<evidence type="ECO:0000313" key="11">
    <source>
        <dbReference type="Proteomes" id="UP000320333"/>
    </source>
</evidence>
<evidence type="ECO:0000256" key="4">
    <source>
        <dbReference type="ARBA" id="ARBA00022801"/>
    </source>
</evidence>
<dbReference type="Pfam" id="PF00753">
    <property type="entry name" value="Lactamase_B"/>
    <property type="match status" value="2"/>
</dbReference>
<keyword evidence="11" id="KW-1185">Reference proteome</keyword>
<dbReference type="InterPro" id="IPR013105">
    <property type="entry name" value="TPR_2"/>
</dbReference>
<dbReference type="GO" id="GO:0046872">
    <property type="term" value="F:metal ion binding"/>
    <property type="evidence" value="ECO:0007669"/>
    <property type="project" value="UniProtKB-KW"/>
</dbReference>